<organism evidence="7 8">
    <name type="scientific">Coniochaeta ligniaria NRRL 30616</name>
    <dbReference type="NCBI Taxonomy" id="1408157"/>
    <lineage>
        <taxon>Eukaryota</taxon>
        <taxon>Fungi</taxon>
        <taxon>Dikarya</taxon>
        <taxon>Ascomycota</taxon>
        <taxon>Pezizomycotina</taxon>
        <taxon>Sordariomycetes</taxon>
        <taxon>Sordariomycetidae</taxon>
        <taxon>Coniochaetales</taxon>
        <taxon>Coniochaetaceae</taxon>
        <taxon>Coniochaeta</taxon>
    </lineage>
</organism>
<gene>
    <name evidence="7" type="ORF">CONLIGDRAFT_716118</name>
</gene>
<keyword evidence="8" id="KW-1185">Reference proteome</keyword>
<dbReference type="InParanoid" id="A0A1J7IJW7"/>
<dbReference type="GO" id="GO:0046872">
    <property type="term" value="F:metal ion binding"/>
    <property type="evidence" value="ECO:0007669"/>
    <property type="project" value="InterPro"/>
</dbReference>
<dbReference type="Pfam" id="PF13535">
    <property type="entry name" value="ATP-grasp_4"/>
    <property type="match status" value="1"/>
</dbReference>
<evidence type="ECO:0000256" key="3">
    <source>
        <dbReference type="ARBA" id="ARBA00022840"/>
    </source>
</evidence>
<evidence type="ECO:0000256" key="5">
    <source>
        <dbReference type="SAM" id="MobiDB-lite"/>
    </source>
</evidence>
<dbReference type="InterPro" id="IPR011761">
    <property type="entry name" value="ATP-grasp"/>
</dbReference>
<accession>A0A1J7IJW7</accession>
<evidence type="ECO:0000313" key="7">
    <source>
        <dbReference type="EMBL" id="OIW27685.1"/>
    </source>
</evidence>
<evidence type="ECO:0000313" key="8">
    <source>
        <dbReference type="Proteomes" id="UP000182658"/>
    </source>
</evidence>
<dbReference type="PROSITE" id="PS50975">
    <property type="entry name" value="ATP_GRASP"/>
    <property type="match status" value="1"/>
</dbReference>
<reference evidence="7 8" key="1">
    <citation type="submission" date="2016-10" db="EMBL/GenBank/DDBJ databases">
        <title>Draft genome sequence of Coniochaeta ligniaria NRRL30616, a lignocellulolytic fungus for bioabatement of inhibitors in plant biomass hydrolysates.</title>
        <authorList>
            <consortium name="DOE Joint Genome Institute"/>
            <person name="Jimenez D.J."/>
            <person name="Hector R.E."/>
            <person name="Riley R."/>
            <person name="Sun H."/>
            <person name="Grigoriev I.V."/>
            <person name="Van Elsas J.D."/>
            <person name="Nichols N.N."/>
        </authorList>
    </citation>
    <scope>NUCLEOTIDE SEQUENCE [LARGE SCALE GENOMIC DNA]</scope>
    <source>
        <strain evidence="7 8">NRRL 30616</strain>
    </source>
</reference>
<dbReference type="GO" id="GO:0005524">
    <property type="term" value="F:ATP binding"/>
    <property type="evidence" value="ECO:0007669"/>
    <property type="project" value="UniProtKB-UniRule"/>
</dbReference>
<dbReference type="GO" id="GO:0016874">
    <property type="term" value="F:ligase activity"/>
    <property type="evidence" value="ECO:0007669"/>
    <property type="project" value="UniProtKB-KW"/>
</dbReference>
<dbReference type="InterPro" id="IPR013815">
    <property type="entry name" value="ATP_grasp_subdomain_1"/>
</dbReference>
<keyword evidence="3 4" id="KW-0067">ATP-binding</keyword>
<name>A0A1J7IJW7_9PEZI</name>
<dbReference type="AlphaFoldDB" id="A0A1J7IJW7"/>
<dbReference type="Gene3D" id="3.40.50.20">
    <property type="match status" value="1"/>
</dbReference>
<dbReference type="InterPro" id="IPR041472">
    <property type="entry name" value="BL00235/CARNS1_N"/>
</dbReference>
<proteinExistence type="predicted"/>
<evidence type="ECO:0000256" key="1">
    <source>
        <dbReference type="ARBA" id="ARBA00022598"/>
    </source>
</evidence>
<feature type="region of interest" description="Disordered" evidence="5">
    <location>
        <begin position="1"/>
        <end position="24"/>
    </location>
</feature>
<dbReference type="Gene3D" id="3.30.470.20">
    <property type="entry name" value="ATP-grasp fold, B domain"/>
    <property type="match status" value="1"/>
</dbReference>
<sequence>MHTEGGSAREGHVPAPDTRDNDPQVDLRIDDAQRQIRANIGPDHYCLSFRLDVDEKLMAGLPGDSDLDVYQMALNCDHYDSTQHHDLSSLEDFNRMKLSSCHTVAAAGPHNARTEAVTSFLIGSLKHSLKCHRGDVTALLFVPNKPGRLVRSDILEIRLADCPVLENITTLDSPEATLTGGRGTLPPLSKVLAASVGACLLSKDAERDAVSRELSNRLSLPVLQDRPRTSRTVVVLGYGRNPSAGAGVFMAARALEINILALDRPGHWLSKPEYAAWRDEFIPIDRTLDAGLPDRILAAIGKYGKPVHGIVSYFDPLLPVAAVVAGRLGLPTAPVSAYEVAADKFKTSEAEGHPARRLSSLQEALAVARSGRDGIGYPLIIKPCSGWGSEGVFRAEDESDLVQAVTSIDSDRHGKSFVVEKYCDGPEVDANLVLCDGELVFFEASDEFPKDGDGAARRNGQAQNFLEVANILPSALPASELETLKRSLHKSLLHLGFTSGFFHLEARVENSRVAYAVGEDGLVDLREREQRAALDPSAWLIEINARPPGQQAAWASRRTYGVDFWGLSLAFALGDGATARALAVPFRSNSQYWCQIVFIPALRGGMFQSGDVCQELLQRRPDLAGNISQSLCLLRKGDHVPEPSRGVFTWVSYYLVFSRTSRRHLLEVAEEVRRETRFVIL</sequence>
<protein>
    <submittedName>
        <fullName evidence="7">Glutathione synthetase ATP-binding domain-like protein</fullName>
    </submittedName>
</protein>
<dbReference type="SUPFAM" id="SSF56059">
    <property type="entry name" value="Glutathione synthetase ATP-binding domain-like"/>
    <property type="match status" value="1"/>
</dbReference>
<dbReference type="STRING" id="1408157.A0A1J7IJW7"/>
<dbReference type="PANTHER" id="PTHR43585:SF2">
    <property type="entry name" value="ATP-GRASP ENZYME FSQD"/>
    <property type="match status" value="1"/>
</dbReference>
<evidence type="ECO:0000259" key="6">
    <source>
        <dbReference type="PROSITE" id="PS50975"/>
    </source>
</evidence>
<keyword evidence="2 4" id="KW-0547">Nucleotide-binding</keyword>
<evidence type="ECO:0000256" key="2">
    <source>
        <dbReference type="ARBA" id="ARBA00022741"/>
    </source>
</evidence>
<dbReference type="OrthoDB" id="434648at2759"/>
<feature type="domain" description="ATP-grasp" evidence="6">
    <location>
        <begin position="342"/>
        <end position="573"/>
    </location>
</feature>
<evidence type="ECO:0000256" key="4">
    <source>
        <dbReference type="PROSITE-ProRule" id="PRU00409"/>
    </source>
</evidence>
<dbReference type="Proteomes" id="UP000182658">
    <property type="component" value="Unassembled WGS sequence"/>
</dbReference>
<dbReference type="InterPro" id="IPR052032">
    <property type="entry name" value="ATP-dep_AA_Ligase"/>
</dbReference>
<dbReference type="Gene3D" id="3.30.1490.20">
    <property type="entry name" value="ATP-grasp fold, A domain"/>
    <property type="match status" value="1"/>
</dbReference>
<keyword evidence="1" id="KW-0436">Ligase</keyword>
<dbReference type="EMBL" id="KV875099">
    <property type="protein sequence ID" value="OIW27685.1"/>
    <property type="molecule type" value="Genomic_DNA"/>
</dbReference>
<dbReference type="PANTHER" id="PTHR43585">
    <property type="entry name" value="FUMIPYRROLE BIOSYNTHESIS PROTEIN C"/>
    <property type="match status" value="1"/>
</dbReference>
<dbReference type="Pfam" id="PF18130">
    <property type="entry name" value="ATPgrasp_N"/>
    <property type="match status" value="1"/>
</dbReference>